<dbReference type="RefSeq" id="WP_096297382.1">
    <property type="nucleotide sequence ID" value="NZ_CP023406.1"/>
</dbReference>
<dbReference type="EMBL" id="CP023406">
    <property type="protein sequence ID" value="ATD67056.1"/>
    <property type="molecule type" value="Genomic_DNA"/>
</dbReference>
<dbReference type="Pfam" id="PF09842">
    <property type="entry name" value="DUF2069"/>
    <property type="match status" value="1"/>
</dbReference>
<dbReference type="OrthoDB" id="5957486at2"/>
<keyword evidence="3" id="KW-1185">Reference proteome</keyword>
<evidence type="ECO:0000256" key="1">
    <source>
        <dbReference type="SAM" id="Phobius"/>
    </source>
</evidence>
<sequence length="121" mass="13087">MSTQRSRPDAARSVLACSLALIAVLYLLWHRDDPHFGAALIVFVLPPLLLLAGVLRGLRAAPLWSGIAALFWFSHGVMYAWSHPELGVRPWAGIALSLAVVFSASLPGLRARFGRRSASAD</sequence>
<evidence type="ECO:0008006" key="4">
    <source>
        <dbReference type="Google" id="ProtNLM"/>
    </source>
</evidence>
<organism evidence="2 3">
    <name type="scientific">Luteimonas chenhongjianii</name>
    <dbReference type="NCBI Taxonomy" id="2006110"/>
    <lineage>
        <taxon>Bacteria</taxon>
        <taxon>Pseudomonadati</taxon>
        <taxon>Pseudomonadota</taxon>
        <taxon>Gammaproteobacteria</taxon>
        <taxon>Lysobacterales</taxon>
        <taxon>Lysobacteraceae</taxon>
        <taxon>Luteimonas</taxon>
    </lineage>
</organism>
<feature type="transmembrane region" description="Helical" evidence="1">
    <location>
        <begin position="35"/>
        <end position="55"/>
    </location>
</feature>
<evidence type="ECO:0000313" key="3">
    <source>
        <dbReference type="Proteomes" id="UP000218968"/>
    </source>
</evidence>
<keyword evidence="1" id="KW-0812">Transmembrane</keyword>
<dbReference type="KEGG" id="lum:CNR27_06025"/>
<gene>
    <name evidence="2" type="ORF">CNR27_06025</name>
</gene>
<name>A0A290XDN8_9GAMM</name>
<dbReference type="InterPro" id="IPR018643">
    <property type="entry name" value="DUF2069_membrane"/>
</dbReference>
<reference evidence="3" key="1">
    <citation type="submission" date="2017-09" db="EMBL/GenBank/DDBJ databases">
        <title>Luteimonas liuhanmingii sp.nov., isolated from the intestinal contents of Tibetan Plateau Pika in Yushu, Qinghai Province, China.</title>
        <authorList>
            <person name="Gui Z."/>
        </authorList>
    </citation>
    <scope>NUCLEOTIDE SEQUENCE [LARGE SCALE GENOMIC DNA]</scope>
    <source>
        <strain evidence="3">100111</strain>
    </source>
</reference>
<proteinExistence type="predicted"/>
<feature type="transmembrane region" description="Helical" evidence="1">
    <location>
        <begin position="12"/>
        <end position="29"/>
    </location>
</feature>
<accession>A0A290XDN8</accession>
<keyword evidence="1" id="KW-1133">Transmembrane helix</keyword>
<dbReference type="Proteomes" id="UP000218968">
    <property type="component" value="Chromosome"/>
</dbReference>
<dbReference type="AlphaFoldDB" id="A0A290XDN8"/>
<keyword evidence="1" id="KW-0472">Membrane</keyword>
<evidence type="ECO:0000313" key="2">
    <source>
        <dbReference type="EMBL" id="ATD67056.1"/>
    </source>
</evidence>
<feature type="transmembrane region" description="Helical" evidence="1">
    <location>
        <begin position="88"/>
        <end position="109"/>
    </location>
</feature>
<protein>
    <recommendedName>
        <fullName evidence="4">DUF2069 domain-containing protein</fullName>
    </recommendedName>
</protein>
<feature type="transmembrane region" description="Helical" evidence="1">
    <location>
        <begin position="62"/>
        <end position="82"/>
    </location>
</feature>